<keyword evidence="5 6" id="KW-0570">Pentose shunt</keyword>
<evidence type="ECO:0000256" key="6">
    <source>
        <dbReference type="RuleBase" id="RU000485"/>
    </source>
</evidence>
<dbReference type="GO" id="GO:0004616">
    <property type="term" value="F:phosphogluconate dehydrogenase (decarboxylating) activity"/>
    <property type="evidence" value="ECO:0007669"/>
    <property type="project" value="UniProtKB-EC"/>
</dbReference>
<evidence type="ECO:0000256" key="5">
    <source>
        <dbReference type="ARBA" id="ARBA00023126"/>
    </source>
</evidence>
<sequence length="558" mass="61590">MLKNSRCPAVYSLNTVVRTVPVVSKGRPRHYYGKFQLRTQRSRACPTKKRLIVSAKSVGSEKNLTTQQTKLSDVGLIGLAVMGQNLALNVAEKGFQISVYNRSFEKTELAVKRAEKEGLSSNLVGYKSLENFVNSLEKPRRVFLLVKAGPPVDATIEGLIKYLEPEDIIIDGGNEWFENTERRMKAVAEKGIRYIGCGVSGGEEGARNGPSMMPGGSHEGYQFLKPIVEKIAAQVDDGPCVTYVGPGGAGNYVKMVHNGIEYGDMQLISEAYDILRNIGGLGNEEIANVFEEWNRGKLNSFLVEISSSILRFKDDHNPEEYLVDKILDKTGMKGTGKWTVQQAAEMSIPAPTIEASLNGRFLAGLKEERVSAAQFYLELGIQAPAPLEGIDKAQLVKDVEDALYASKICSYAQGMNIIRAKSQEMGWDIDIGGIARIWKGGCIIRAGFLDLIKEAYVKRPELPNLLVDPFFGGELAKLDSAWRRVVCKSVTAGLPCPGFSASLGYYDSYRCEKLPANLIQAQRDYFGSHTYQRVDSVDWYHTVWSEGNSGDSITTNNY</sequence>
<dbReference type="EC" id="1.1.1.44" evidence="6"/>
<comment type="pathway">
    <text evidence="1 6">Carbohydrate degradation; pentose phosphate pathway; D-ribulose 5-phosphate from D-glucose 6-phosphate (oxidative stage): step 3/3.</text>
</comment>
<dbReference type="FunFam" id="1.20.5.320:FF:000001">
    <property type="entry name" value="6-phosphogluconate dehydrogenase, decarboxylating"/>
    <property type="match status" value="1"/>
</dbReference>
<name>A0A061RIG1_9CHLO</name>
<dbReference type="EMBL" id="GBEZ01015907">
    <property type="protein sequence ID" value="JAC70296.1"/>
    <property type="molecule type" value="Transcribed_RNA"/>
</dbReference>
<dbReference type="SUPFAM" id="SSF48179">
    <property type="entry name" value="6-phosphogluconate dehydrogenase C-terminal domain-like"/>
    <property type="match status" value="1"/>
</dbReference>
<dbReference type="Gene3D" id="1.10.1040.10">
    <property type="entry name" value="N-(1-d-carboxylethyl)-l-norvaline Dehydrogenase, domain 2"/>
    <property type="match status" value="1"/>
</dbReference>
<accession>A0A061RIG1</accession>
<dbReference type="InterPro" id="IPR008927">
    <property type="entry name" value="6-PGluconate_DH-like_C_sf"/>
</dbReference>
<dbReference type="InterPro" id="IPR006183">
    <property type="entry name" value="Pgluconate_DH"/>
</dbReference>
<dbReference type="GO" id="GO:0019521">
    <property type="term" value="P:D-gluconate metabolic process"/>
    <property type="evidence" value="ECO:0007669"/>
    <property type="project" value="UniProtKB-KW"/>
</dbReference>
<dbReference type="InterPro" id="IPR006113">
    <property type="entry name" value="6PGDH_Gnd/GntZ"/>
</dbReference>
<protein>
    <recommendedName>
        <fullName evidence="6">6-phosphogluconate dehydrogenase, decarboxylating</fullName>
        <ecNumber evidence="6">1.1.1.44</ecNumber>
    </recommendedName>
</protein>
<dbReference type="FunFam" id="3.40.50.720:FF:000007">
    <property type="entry name" value="6-phosphogluconate dehydrogenase, decarboxylating"/>
    <property type="match status" value="1"/>
</dbReference>
<dbReference type="SMART" id="SM01350">
    <property type="entry name" value="6PGD"/>
    <property type="match status" value="1"/>
</dbReference>
<gene>
    <name evidence="8" type="primary">PGD</name>
    <name evidence="8" type="ORF">TSPGSL018_4472</name>
</gene>
<keyword evidence="3 6" id="KW-0560">Oxidoreductase</keyword>
<keyword evidence="4 6" id="KW-0311">Gluconate utilization</keyword>
<dbReference type="GO" id="GO:0006098">
    <property type="term" value="P:pentose-phosphate shunt"/>
    <property type="evidence" value="ECO:0007669"/>
    <property type="project" value="UniProtKB-UniPathway"/>
</dbReference>
<dbReference type="PRINTS" id="PR00076">
    <property type="entry name" value="6PGDHDRGNASE"/>
</dbReference>
<evidence type="ECO:0000256" key="2">
    <source>
        <dbReference type="ARBA" id="ARBA00008419"/>
    </source>
</evidence>
<dbReference type="Pfam" id="PF00393">
    <property type="entry name" value="6PGD"/>
    <property type="match status" value="1"/>
</dbReference>
<comment type="catalytic activity">
    <reaction evidence="6">
        <text>6-phospho-D-gluconate + NADP(+) = D-ribulose 5-phosphate + CO2 + NADPH</text>
        <dbReference type="Rhea" id="RHEA:10116"/>
        <dbReference type="ChEBI" id="CHEBI:16526"/>
        <dbReference type="ChEBI" id="CHEBI:57783"/>
        <dbReference type="ChEBI" id="CHEBI:58121"/>
        <dbReference type="ChEBI" id="CHEBI:58349"/>
        <dbReference type="ChEBI" id="CHEBI:58759"/>
        <dbReference type="EC" id="1.1.1.44"/>
    </reaction>
</comment>
<comment type="similarity">
    <text evidence="2 6">Belongs to the 6-phosphogluconate dehydrogenase family.</text>
</comment>
<evidence type="ECO:0000256" key="4">
    <source>
        <dbReference type="ARBA" id="ARBA00023064"/>
    </source>
</evidence>
<dbReference type="UniPathway" id="UPA00115">
    <property type="reaction ID" value="UER00410"/>
</dbReference>
<dbReference type="PANTHER" id="PTHR11811">
    <property type="entry name" value="6-PHOSPHOGLUCONATE DEHYDROGENASE"/>
    <property type="match status" value="1"/>
</dbReference>
<organism evidence="8">
    <name type="scientific">Tetraselmis sp. GSL018</name>
    <dbReference type="NCBI Taxonomy" id="582737"/>
    <lineage>
        <taxon>Eukaryota</taxon>
        <taxon>Viridiplantae</taxon>
        <taxon>Chlorophyta</taxon>
        <taxon>core chlorophytes</taxon>
        <taxon>Chlorodendrophyceae</taxon>
        <taxon>Chlorodendrales</taxon>
        <taxon>Chlorodendraceae</taxon>
        <taxon>Tetraselmis</taxon>
    </lineage>
</organism>
<dbReference type="InterPro" id="IPR013328">
    <property type="entry name" value="6PGD_dom2"/>
</dbReference>
<dbReference type="NCBIfam" id="NF006765">
    <property type="entry name" value="PRK09287.1"/>
    <property type="match status" value="1"/>
</dbReference>
<keyword evidence="6" id="KW-0521">NADP</keyword>
<evidence type="ECO:0000256" key="1">
    <source>
        <dbReference type="ARBA" id="ARBA00004874"/>
    </source>
</evidence>
<evidence type="ECO:0000313" key="8">
    <source>
        <dbReference type="EMBL" id="JAC70296.1"/>
    </source>
</evidence>
<dbReference type="SUPFAM" id="SSF51735">
    <property type="entry name" value="NAD(P)-binding Rossmann-fold domains"/>
    <property type="match status" value="1"/>
</dbReference>
<dbReference type="NCBIfam" id="TIGR00873">
    <property type="entry name" value="gnd"/>
    <property type="match status" value="1"/>
</dbReference>
<dbReference type="InterPro" id="IPR006114">
    <property type="entry name" value="6PGDH_C"/>
</dbReference>
<reference evidence="8" key="1">
    <citation type="submission" date="2014-05" db="EMBL/GenBank/DDBJ databases">
        <title>The transcriptome of the halophilic microalga Tetraselmis sp. GSL018 isolated from the Great Salt Lake, Utah.</title>
        <authorList>
            <person name="Jinkerson R.E."/>
            <person name="D'Adamo S."/>
            <person name="Posewitz M.C."/>
        </authorList>
    </citation>
    <scope>NUCLEOTIDE SEQUENCE</scope>
    <source>
        <strain evidence="8">GSL018</strain>
    </source>
</reference>
<dbReference type="FunFam" id="1.10.1040.10:FF:000002">
    <property type="entry name" value="6-phosphogluconate dehydrogenase, decarboxylating"/>
    <property type="match status" value="1"/>
</dbReference>
<evidence type="ECO:0000256" key="3">
    <source>
        <dbReference type="ARBA" id="ARBA00023002"/>
    </source>
</evidence>
<dbReference type="AlphaFoldDB" id="A0A061RIG1"/>
<dbReference type="GO" id="GO:0050661">
    <property type="term" value="F:NADP binding"/>
    <property type="evidence" value="ECO:0007669"/>
    <property type="project" value="InterPro"/>
</dbReference>
<dbReference type="Gene3D" id="3.40.50.720">
    <property type="entry name" value="NAD(P)-binding Rossmann-like Domain"/>
    <property type="match status" value="1"/>
</dbReference>
<dbReference type="InterPro" id="IPR036291">
    <property type="entry name" value="NAD(P)-bd_dom_sf"/>
</dbReference>
<dbReference type="InterPro" id="IPR006115">
    <property type="entry name" value="6PGDH_NADP-bd"/>
</dbReference>
<dbReference type="Gene3D" id="1.20.5.320">
    <property type="entry name" value="6-Phosphogluconate Dehydrogenase, domain 3"/>
    <property type="match status" value="1"/>
</dbReference>
<evidence type="ECO:0000259" key="7">
    <source>
        <dbReference type="SMART" id="SM01350"/>
    </source>
</evidence>
<proteinExistence type="inferred from homology"/>
<feature type="domain" description="6-phosphogluconate dehydrogenase C-terminal" evidence="7">
    <location>
        <begin position="250"/>
        <end position="545"/>
    </location>
</feature>
<dbReference type="Pfam" id="PF03446">
    <property type="entry name" value="NAD_binding_2"/>
    <property type="match status" value="1"/>
</dbReference>